<reference evidence="2 3" key="1">
    <citation type="journal article" date="2016" name="Nat. Commun.">
        <title>Thousands of microbial genomes shed light on interconnected biogeochemical processes in an aquifer system.</title>
        <authorList>
            <person name="Anantharaman K."/>
            <person name="Brown C.T."/>
            <person name="Hug L.A."/>
            <person name="Sharon I."/>
            <person name="Castelle C.J."/>
            <person name="Probst A.J."/>
            <person name="Thomas B.C."/>
            <person name="Singh A."/>
            <person name="Wilkins M.J."/>
            <person name="Karaoz U."/>
            <person name="Brodie E.L."/>
            <person name="Williams K.H."/>
            <person name="Hubbard S.S."/>
            <person name="Banfield J.F."/>
        </authorList>
    </citation>
    <scope>NUCLEOTIDE SEQUENCE [LARGE SCALE GENOMIC DNA]</scope>
</reference>
<evidence type="ECO:0000313" key="3">
    <source>
        <dbReference type="Proteomes" id="UP000177579"/>
    </source>
</evidence>
<name>A0A1F5TNE4_9BACT</name>
<feature type="compositionally biased region" description="Basic residues" evidence="1">
    <location>
        <begin position="36"/>
        <end position="52"/>
    </location>
</feature>
<comment type="caution">
    <text evidence="2">The sequence shown here is derived from an EMBL/GenBank/DDBJ whole genome shotgun (WGS) entry which is preliminary data.</text>
</comment>
<organism evidence="2 3">
    <name type="scientific">Candidatus Falkowbacteria bacterium RIFOXYD2_FULL_34_120</name>
    <dbReference type="NCBI Taxonomy" id="1798007"/>
    <lineage>
        <taxon>Bacteria</taxon>
        <taxon>Candidatus Falkowiibacteriota</taxon>
    </lineage>
</organism>
<feature type="region of interest" description="Disordered" evidence="1">
    <location>
        <begin position="36"/>
        <end position="62"/>
    </location>
</feature>
<gene>
    <name evidence="2" type="ORF">A2531_02940</name>
</gene>
<feature type="compositionally biased region" description="Basic and acidic residues" evidence="1">
    <location>
        <begin position="53"/>
        <end position="62"/>
    </location>
</feature>
<accession>A0A1F5TNE4</accession>
<sequence>MKKKKKKKEILKVKLGHKRKMSKEELEQYLREKKRGCGIHGVKSNKTKRRQDKQKLKKESCV</sequence>
<evidence type="ECO:0000256" key="1">
    <source>
        <dbReference type="SAM" id="MobiDB-lite"/>
    </source>
</evidence>
<dbReference type="AlphaFoldDB" id="A0A1F5TNE4"/>
<dbReference type="Proteomes" id="UP000177579">
    <property type="component" value="Unassembled WGS sequence"/>
</dbReference>
<evidence type="ECO:0000313" key="2">
    <source>
        <dbReference type="EMBL" id="OGF40502.1"/>
    </source>
</evidence>
<proteinExistence type="predicted"/>
<protein>
    <submittedName>
        <fullName evidence="2">Uncharacterized protein</fullName>
    </submittedName>
</protein>
<dbReference type="EMBL" id="MFGO01000027">
    <property type="protein sequence ID" value="OGF40502.1"/>
    <property type="molecule type" value="Genomic_DNA"/>
</dbReference>